<feature type="transmembrane region" description="Helical" evidence="1">
    <location>
        <begin position="103"/>
        <end position="124"/>
    </location>
</feature>
<feature type="transmembrane region" description="Helical" evidence="1">
    <location>
        <begin position="40"/>
        <end position="62"/>
    </location>
</feature>
<reference evidence="2" key="1">
    <citation type="submission" date="2022-01" db="EMBL/GenBank/DDBJ databases">
        <title>Genetic Characterization of Carbapenem-resistant Citrobacter spp. from China: a multicenter study.</title>
        <authorList>
            <person name="Ye L."/>
        </authorList>
    </citation>
    <scope>NUCLEOTIDE SEQUENCE</scope>
    <source>
        <strain evidence="2">IR5432</strain>
    </source>
</reference>
<dbReference type="EMBL" id="JAKIHW010000106">
    <property type="protein sequence ID" value="MDE9621652.1"/>
    <property type="molecule type" value="Genomic_DNA"/>
</dbReference>
<comment type="caution">
    <text evidence="2">The sequence shown here is derived from an EMBL/GenBank/DDBJ whole genome shotgun (WGS) entry which is preliminary data.</text>
</comment>
<accession>A0A9X4GSC2</accession>
<organism evidence="2 3">
    <name type="scientific">Citrobacter portucalensis</name>
    <dbReference type="NCBI Taxonomy" id="1639133"/>
    <lineage>
        <taxon>Bacteria</taxon>
        <taxon>Pseudomonadati</taxon>
        <taxon>Pseudomonadota</taxon>
        <taxon>Gammaproteobacteria</taxon>
        <taxon>Enterobacterales</taxon>
        <taxon>Enterobacteriaceae</taxon>
        <taxon>Citrobacter</taxon>
        <taxon>Citrobacter freundii complex</taxon>
    </lineage>
</organism>
<dbReference type="AlphaFoldDB" id="A0A9X4GSC2"/>
<dbReference type="Proteomes" id="UP001147005">
    <property type="component" value="Unassembled WGS sequence"/>
</dbReference>
<gene>
    <name evidence="2" type="ORF">L2111_26890</name>
</gene>
<proteinExistence type="predicted"/>
<sequence>MNHFLAQPPRLGKFIFGTLYFAASIYLIKDMGANHWGTPVLAMLISLIAFDVLIYFCIYSLINPTPERKDLRWDYKVWQRKCMSFRNVSLDGFVSYVTNGRKFIRITIIVGIVVMNIVVLSNLMKESFLYPGMLLTH</sequence>
<feature type="transmembrane region" description="Helical" evidence="1">
    <location>
        <begin position="12"/>
        <end position="28"/>
    </location>
</feature>
<evidence type="ECO:0000313" key="3">
    <source>
        <dbReference type="Proteomes" id="UP001147005"/>
    </source>
</evidence>
<protein>
    <submittedName>
        <fullName evidence="2">Uncharacterized protein</fullName>
    </submittedName>
</protein>
<name>A0A9X4GSC2_9ENTR</name>
<keyword evidence="1" id="KW-0812">Transmembrane</keyword>
<dbReference type="RefSeq" id="WP_275398960.1">
    <property type="nucleotide sequence ID" value="NZ_JAKIHW010000106.1"/>
</dbReference>
<evidence type="ECO:0000313" key="2">
    <source>
        <dbReference type="EMBL" id="MDE9621652.1"/>
    </source>
</evidence>
<keyword evidence="1" id="KW-0472">Membrane</keyword>
<evidence type="ECO:0000256" key="1">
    <source>
        <dbReference type="SAM" id="Phobius"/>
    </source>
</evidence>
<keyword evidence="1" id="KW-1133">Transmembrane helix</keyword>